<protein>
    <submittedName>
        <fullName evidence="7">Uncharacterized protein</fullName>
    </submittedName>
</protein>
<evidence type="ECO:0000256" key="4">
    <source>
        <dbReference type="ARBA" id="ARBA00023128"/>
    </source>
</evidence>
<reference evidence="7 8" key="1">
    <citation type="journal article" date="2010" name="Nat. Biotechnol.">
        <title>Genome sequence of the model mushroom Schizophyllum commune.</title>
        <authorList>
            <person name="Ohm R.A."/>
            <person name="de Jong J.F."/>
            <person name="Lugones L.G."/>
            <person name="Aerts A."/>
            <person name="Kothe E."/>
            <person name="Stajich J.E."/>
            <person name="de Vries R.P."/>
            <person name="Record E."/>
            <person name="Levasseur A."/>
            <person name="Baker S.E."/>
            <person name="Bartholomew K.A."/>
            <person name="Coutinho P.M."/>
            <person name="Erdmann S."/>
            <person name="Fowler T.J."/>
            <person name="Gathman A.C."/>
            <person name="Lombard V."/>
            <person name="Henrissat B."/>
            <person name="Knabe N."/>
            <person name="Kuees U."/>
            <person name="Lilly W.W."/>
            <person name="Lindquist E."/>
            <person name="Lucas S."/>
            <person name="Magnuson J.K."/>
            <person name="Piumi F."/>
            <person name="Raudaskoski M."/>
            <person name="Salamov A."/>
            <person name="Schmutz J."/>
            <person name="Schwarze F.W.M.R."/>
            <person name="vanKuyk P.A."/>
            <person name="Horton J.S."/>
            <person name="Grigoriev I.V."/>
            <person name="Woesten H.A.B."/>
        </authorList>
    </citation>
    <scope>NUCLEOTIDE SEQUENCE [LARGE SCALE GENOMIC DNA]</scope>
    <source>
        <strain evidence="8">H4-8 / FGSC 9210</strain>
    </source>
</reference>
<evidence type="ECO:0000256" key="5">
    <source>
        <dbReference type="ARBA" id="ARBA00023136"/>
    </source>
</evidence>
<dbReference type="SUPFAM" id="SSF48576">
    <property type="entry name" value="Terpenoid synthases"/>
    <property type="match status" value="1"/>
</dbReference>
<evidence type="ECO:0000256" key="1">
    <source>
        <dbReference type="ARBA" id="ARBA00004273"/>
    </source>
</evidence>
<dbReference type="AlphaFoldDB" id="D8PZV7"/>
<dbReference type="Proteomes" id="UP000007431">
    <property type="component" value="Unassembled WGS sequence"/>
</dbReference>
<dbReference type="KEGG" id="scm:SCHCO_02615122"/>
<dbReference type="EMBL" id="GL377304">
    <property type="protein sequence ID" value="EFI98925.1"/>
    <property type="molecule type" value="Genomic_DNA"/>
</dbReference>
<evidence type="ECO:0000256" key="3">
    <source>
        <dbReference type="ARBA" id="ARBA00022946"/>
    </source>
</evidence>
<keyword evidence="8" id="KW-1185">Reference proteome</keyword>
<dbReference type="InterPro" id="IPR008949">
    <property type="entry name" value="Isoprenoid_synthase_dom_sf"/>
</dbReference>
<dbReference type="PANTHER" id="PTHR21181:SF13">
    <property type="entry name" value="NADH DEHYDROGENASE (UBIQUINONE) COMPLEX I, ASSEMBLY FACTOR 6"/>
    <property type="match status" value="1"/>
</dbReference>
<dbReference type="GO" id="GO:0032981">
    <property type="term" value="P:mitochondrial respiratory chain complex I assembly"/>
    <property type="evidence" value="ECO:0007669"/>
    <property type="project" value="TreeGrafter"/>
</dbReference>
<accession>D8PZV7</accession>
<keyword evidence="4" id="KW-0496">Mitochondrion</keyword>
<keyword evidence="5" id="KW-0472">Membrane</keyword>
<dbReference type="InParanoid" id="D8PZV7"/>
<gene>
    <name evidence="7" type="ORF">SCHCODRAFT_52466</name>
</gene>
<sequence length="334" mass="37301">MIVRNVAQRTVAFGLASLRPTSSRIPSIYTRLASSSASPSPSPIGVSNPDAYCRDLVRKQDYESYLIGQFFPQERQGGYYALKAFAVELATVQDNVSDVTIGRIRMQFWRDAIKGIQAGNAPHHPVALALAKAMQEQYLPAYYLKRIIDARDNELMTPTHMTSESLVAHAESTSSALLYLQLALLSLSSDNTLSHAASHLGVAQTLAILLRALPFHAKHGRMVIPAEITAKHGVRQEEVFREGPNAKGIEDAVYEFATLANDHLITARTTLEQEPRGDGRVPQIAMPAFLTGVPVANYLQRLEKANFNAFEPKLQLRDWKLPWHVWRGYYKRMF</sequence>
<comment type="subcellular location">
    <subcellularLocation>
        <location evidence="1">Mitochondrion inner membrane</location>
    </subcellularLocation>
</comment>
<keyword evidence="3" id="KW-0809">Transit peptide</keyword>
<dbReference type="Gene3D" id="1.10.600.10">
    <property type="entry name" value="Farnesyl Diphosphate Synthase"/>
    <property type="match status" value="1"/>
</dbReference>
<evidence type="ECO:0000256" key="6">
    <source>
        <dbReference type="ARBA" id="ARBA00038273"/>
    </source>
</evidence>
<dbReference type="PANTHER" id="PTHR21181">
    <property type="match status" value="1"/>
</dbReference>
<dbReference type="HOGENOM" id="CLU_037269_6_2_1"/>
<dbReference type="GeneID" id="9585461"/>
<dbReference type="eggNOG" id="KOG4411">
    <property type="taxonomic scope" value="Eukaryota"/>
</dbReference>
<proteinExistence type="inferred from homology"/>
<dbReference type="OMA" id="MINAREQ"/>
<organism evidence="8">
    <name type="scientific">Schizophyllum commune (strain H4-8 / FGSC 9210)</name>
    <name type="common">Split gill fungus</name>
    <dbReference type="NCBI Taxonomy" id="578458"/>
    <lineage>
        <taxon>Eukaryota</taxon>
        <taxon>Fungi</taxon>
        <taxon>Dikarya</taxon>
        <taxon>Basidiomycota</taxon>
        <taxon>Agaricomycotina</taxon>
        <taxon>Agaricomycetes</taxon>
        <taxon>Agaricomycetidae</taxon>
        <taxon>Agaricales</taxon>
        <taxon>Schizophyllaceae</taxon>
        <taxon>Schizophyllum</taxon>
    </lineage>
</organism>
<dbReference type="RefSeq" id="XP_003033828.1">
    <property type="nucleotide sequence ID" value="XM_003033782.1"/>
</dbReference>
<evidence type="ECO:0000256" key="2">
    <source>
        <dbReference type="ARBA" id="ARBA00022792"/>
    </source>
</evidence>
<dbReference type="Pfam" id="PF00494">
    <property type="entry name" value="SQS_PSY"/>
    <property type="match status" value="1"/>
</dbReference>
<dbReference type="VEuPathDB" id="FungiDB:SCHCODRAFT_02615122"/>
<keyword evidence="2" id="KW-0999">Mitochondrion inner membrane</keyword>
<dbReference type="OrthoDB" id="270318at2759"/>
<dbReference type="InterPro" id="IPR002060">
    <property type="entry name" value="Squ/phyt_synthse"/>
</dbReference>
<dbReference type="GO" id="GO:0005743">
    <property type="term" value="C:mitochondrial inner membrane"/>
    <property type="evidence" value="ECO:0007669"/>
    <property type="project" value="UniProtKB-SubCell"/>
</dbReference>
<name>D8PZV7_SCHCM</name>
<evidence type="ECO:0000313" key="8">
    <source>
        <dbReference type="Proteomes" id="UP000007431"/>
    </source>
</evidence>
<evidence type="ECO:0000313" key="7">
    <source>
        <dbReference type="EMBL" id="EFI98925.1"/>
    </source>
</evidence>
<dbReference type="STRING" id="578458.D8PZV7"/>
<comment type="similarity">
    <text evidence="6">Belongs to the NDUFAF6 family.</text>
</comment>